<protein>
    <recommendedName>
        <fullName evidence="2">DUF4142 domain-containing protein</fullName>
    </recommendedName>
</protein>
<dbReference type="PANTHER" id="PTHR38593:SF1">
    <property type="entry name" value="BLR2558 PROTEIN"/>
    <property type="match status" value="1"/>
</dbReference>
<evidence type="ECO:0000313" key="3">
    <source>
        <dbReference type="EMBL" id="SMB79945.1"/>
    </source>
</evidence>
<proteinExistence type="predicted"/>
<accession>A0A1W1UFR9</accession>
<organism evidence="3 4">
    <name type="scientific">Hymenobacter roseosalivarius DSM 11622</name>
    <dbReference type="NCBI Taxonomy" id="645990"/>
    <lineage>
        <taxon>Bacteria</taxon>
        <taxon>Pseudomonadati</taxon>
        <taxon>Bacteroidota</taxon>
        <taxon>Cytophagia</taxon>
        <taxon>Cytophagales</taxon>
        <taxon>Hymenobacteraceae</taxon>
        <taxon>Hymenobacter</taxon>
    </lineage>
</organism>
<evidence type="ECO:0000256" key="1">
    <source>
        <dbReference type="SAM" id="MobiDB-lite"/>
    </source>
</evidence>
<dbReference type="InterPro" id="IPR025419">
    <property type="entry name" value="DUF4142"/>
</dbReference>
<reference evidence="3 4" key="1">
    <citation type="submission" date="2017-04" db="EMBL/GenBank/DDBJ databases">
        <authorList>
            <person name="Afonso C.L."/>
            <person name="Miller P.J."/>
            <person name="Scott M.A."/>
            <person name="Spackman E."/>
            <person name="Goraichik I."/>
            <person name="Dimitrov K.M."/>
            <person name="Suarez D.L."/>
            <person name="Swayne D.E."/>
        </authorList>
    </citation>
    <scope>NUCLEOTIDE SEQUENCE [LARGE SCALE GENOMIC DNA]</scope>
    <source>
        <strain evidence="3 4">DSM 11622</strain>
    </source>
</reference>
<sequence>MAVLLIAGLGTLFSCNEPGPAGNAAIDDKSETSTDKSAMGGNKTDMPDLSDWPARPRLAVKQMMDKYGEPVEVSSESIVWHNAGPYKRIMVTKKEMPHNFPLPHMDFLEHTVAYNVPTDKIDELVAFDASMTIHKTNGEMSARCDLEGHNVLTLNLARDIINGTKTVEAARMAFGTNVTDDVLGKHPAYVEKLQFAPPTENVLFPDKPIVPGSPRRMVPGTEGTDAEVLAFIIAVDMNEVLAAAQAQTKALEQPAMDYAKMLHKEHGENAVKTMKLGQTINVTPSNTKAVDDLYVKGATQLATLVTLDEKEFGSAYIDAMTKGHNDVLAMIDDKLLPQAKNEALKKHLTDTRAHVATHLEQAKKLK</sequence>
<dbReference type="AlphaFoldDB" id="A0A1W1UFR9"/>
<evidence type="ECO:0000313" key="4">
    <source>
        <dbReference type="Proteomes" id="UP000192266"/>
    </source>
</evidence>
<keyword evidence="4" id="KW-1185">Reference proteome</keyword>
<dbReference type="Pfam" id="PF13628">
    <property type="entry name" value="DUF4142"/>
    <property type="match status" value="1"/>
</dbReference>
<evidence type="ECO:0000259" key="2">
    <source>
        <dbReference type="Pfam" id="PF13628"/>
    </source>
</evidence>
<name>A0A1W1UFR9_9BACT</name>
<dbReference type="PANTHER" id="PTHR38593">
    <property type="entry name" value="BLR2558 PROTEIN"/>
    <property type="match status" value="1"/>
</dbReference>
<gene>
    <name evidence="3" type="ORF">SAMN00120144_4369</name>
</gene>
<feature type="domain" description="DUF4142" evidence="2">
    <location>
        <begin position="224"/>
        <end position="365"/>
    </location>
</feature>
<dbReference type="Proteomes" id="UP000192266">
    <property type="component" value="Unassembled WGS sequence"/>
</dbReference>
<feature type="region of interest" description="Disordered" evidence="1">
    <location>
        <begin position="23"/>
        <end position="52"/>
    </location>
</feature>
<dbReference type="EMBL" id="FWWW01000017">
    <property type="protein sequence ID" value="SMB79945.1"/>
    <property type="molecule type" value="Genomic_DNA"/>
</dbReference>